<evidence type="ECO:0000313" key="2">
    <source>
        <dbReference type="Proteomes" id="UP000216151"/>
    </source>
</evidence>
<evidence type="ECO:0000313" key="1">
    <source>
        <dbReference type="EMBL" id="PAK76905.1"/>
    </source>
</evidence>
<keyword evidence="2" id="KW-1185">Reference proteome</keyword>
<dbReference type="Proteomes" id="UP000216151">
    <property type="component" value="Unassembled WGS sequence"/>
</dbReference>
<gene>
    <name evidence="1" type="ORF">B8X00_12505</name>
</gene>
<proteinExistence type="predicted"/>
<comment type="caution">
    <text evidence="1">The sequence shown here is derived from an EMBL/GenBank/DDBJ whole genome shotgun (WGS) entry which is preliminary data.</text>
</comment>
<dbReference type="RefSeq" id="WP_095350392.1">
    <property type="nucleotide sequence ID" value="NZ_NCXK01000036.1"/>
</dbReference>
<dbReference type="OrthoDB" id="8564023at2"/>
<name>A0A269XUG8_9PROT</name>
<protein>
    <submittedName>
        <fullName evidence="1">Uncharacterized protein</fullName>
    </submittedName>
</protein>
<organism evidence="1 2">
    <name type="scientific">Acetobacter fabarum</name>
    <dbReference type="NCBI Taxonomy" id="483199"/>
    <lineage>
        <taxon>Bacteria</taxon>
        <taxon>Pseudomonadati</taxon>
        <taxon>Pseudomonadota</taxon>
        <taxon>Alphaproteobacteria</taxon>
        <taxon>Acetobacterales</taxon>
        <taxon>Acetobacteraceae</taxon>
        <taxon>Acetobacter</taxon>
    </lineage>
</organism>
<dbReference type="AlphaFoldDB" id="A0A269XUG8"/>
<accession>A0A269XUG8</accession>
<sequence>MKDRAEVENLEKLVGQLQGLHSEITVLAKKAPNDAINTFKLGLINKIVASANKVLGPNHLPFDDFAGFDADDLPSTSDVALVLAQYMEEAERYRSDNVKLKTHGHWVYVVDNELSDIRSGAPSKVGRK</sequence>
<reference evidence="1 2" key="1">
    <citation type="submission" date="2017-04" db="EMBL/GenBank/DDBJ databases">
        <title>Kefir bacterial isolates.</title>
        <authorList>
            <person name="Kim Y."/>
            <person name="Blasche S."/>
            <person name="Patil K.R."/>
        </authorList>
    </citation>
    <scope>NUCLEOTIDE SEQUENCE [LARGE SCALE GENOMIC DNA]</scope>
    <source>
        <strain evidence="1 2">KR</strain>
    </source>
</reference>
<dbReference type="EMBL" id="NCXK01000036">
    <property type="protein sequence ID" value="PAK76905.1"/>
    <property type="molecule type" value="Genomic_DNA"/>
</dbReference>